<organism evidence="1 2">
    <name type="scientific">Dovyalis caffra</name>
    <dbReference type="NCBI Taxonomy" id="77055"/>
    <lineage>
        <taxon>Eukaryota</taxon>
        <taxon>Viridiplantae</taxon>
        <taxon>Streptophyta</taxon>
        <taxon>Embryophyta</taxon>
        <taxon>Tracheophyta</taxon>
        <taxon>Spermatophyta</taxon>
        <taxon>Magnoliopsida</taxon>
        <taxon>eudicotyledons</taxon>
        <taxon>Gunneridae</taxon>
        <taxon>Pentapetalae</taxon>
        <taxon>rosids</taxon>
        <taxon>fabids</taxon>
        <taxon>Malpighiales</taxon>
        <taxon>Salicaceae</taxon>
        <taxon>Flacourtieae</taxon>
        <taxon>Dovyalis</taxon>
    </lineage>
</organism>
<dbReference type="EMBL" id="CAWUPB010001116">
    <property type="protein sequence ID" value="CAK7338292.1"/>
    <property type="molecule type" value="Genomic_DNA"/>
</dbReference>
<name>A0AAV1RS25_9ROSI</name>
<sequence length="81" mass="9600">MARGLGDMRRRGWRGYNGLLEGMCCMELERRKKLWTIWSGKADVIRWLTVTHHKVSSGDSKIRRSLHHPAYHEHDLALRFK</sequence>
<accession>A0AAV1RS25</accession>
<protein>
    <submittedName>
        <fullName evidence="1">Uncharacterized protein</fullName>
    </submittedName>
</protein>
<reference evidence="1 2" key="1">
    <citation type="submission" date="2024-01" db="EMBL/GenBank/DDBJ databases">
        <authorList>
            <person name="Waweru B."/>
        </authorList>
    </citation>
    <scope>NUCLEOTIDE SEQUENCE [LARGE SCALE GENOMIC DNA]</scope>
</reference>
<dbReference type="AlphaFoldDB" id="A0AAV1RS25"/>
<evidence type="ECO:0000313" key="1">
    <source>
        <dbReference type="EMBL" id="CAK7338292.1"/>
    </source>
</evidence>
<evidence type="ECO:0000313" key="2">
    <source>
        <dbReference type="Proteomes" id="UP001314170"/>
    </source>
</evidence>
<comment type="caution">
    <text evidence="1">The sequence shown here is derived from an EMBL/GenBank/DDBJ whole genome shotgun (WGS) entry which is preliminary data.</text>
</comment>
<gene>
    <name evidence="1" type="ORF">DCAF_LOCUS13336</name>
</gene>
<proteinExistence type="predicted"/>
<dbReference type="Proteomes" id="UP001314170">
    <property type="component" value="Unassembled WGS sequence"/>
</dbReference>
<keyword evidence="2" id="KW-1185">Reference proteome</keyword>